<feature type="compositionally biased region" description="Polar residues" evidence="3">
    <location>
        <begin position="1025"/>
        <end position="1038"/>
    </location>
</feature>
<reference evidence="5" key="2">
    <citation type="submission" date="2022-01" db="EMBL/GenBank/DDBJ databases">
        <authorList>
            <person name="Yamashiro T."/>
            <person name="Shiraishi A."/>
            <person name="Satake H."/>
            <person name="Nakayama K."/>
        </authorList>
    </citation>
    <scope>NUCLEOTIDE SEQUENCE</scope>
</reference>
<keyword evidence="1" id="KW-0863">Zinc-finger</keyword>
<keyword evidence="6" id="KW-1185">Reference proteome</keyword>
<feature type="compositionally biased region" description="Low complexity" evidence="3">
    <location>
        <begin position="13"/>
        <end position="28"/>
    </location>
</feature>
<feature type="compositionally biased region" description="Low complexity" evidence="3">
    <location>
        <begin position="48"/>
        <end position="62"/>
    </location>
</feature>
<evidence type="ECO:0000256" key="2">
    <source>
        <dbReference type="SAM" id="Coils"/>
    </source>
</evidence>
<feature type="domain" description="CCHC-type" evidence="4">
    <location>
        <begin position="401"/>
        <end position="415"/>
    </location>
</feature>
<organism evidence="5 6">
    <name type="scientific">Tanacetum coccineum</name>
    <dbReference type="NCBI Taxonomy" id="301880"/>
    <lineage>
        <taxon>Eukaryota</taxon>
        <taxon>Viridiplantae</taxon>
        <taxon>Streptophyta</taxon>
        <taxon>Embryophyta</taxon>
        <taxon>Tracheophyta</taxon>
        <taxon>Spermatophyta</taxon>
        <taxon>Magnoliopsida</taxon>
        <taxon>eudicotyledons</taxon>
        <taxon>Gunneridae</taxon>
        <taxon>Pentapetalae</taxon>
        <taxon>asterids</taxon>
        <taxon>campanulids</taxon>
        <taxon>Asterales</taxon>
        <taxon>Asteraceae</taxon>
        <taxon>Asteroideae</taxon>
        <taxon>Anthemideae</taxon>
        <taxon>Anthemidinae</taxon>
        <taxon>Tanacetum</taxon>
    </lineage>
</organism>
<reference evidence="5" key="1">
    <citation type="journal article" date="2022" name="Int. J. Mol. Sci.">
        <title>Draft Genome of Tanacetum Coccineum: Genomic Comparison of Closely Related Tanacetum-Family Plants.</title>
        <authorList>
            <person name="Yamashiro T."/>
            <person name="Shiraishi A."/>
            <person name="Nakayama K."/>
            <person name="Satake H."/>
        </authorList>
    </citation>
    <scope>NUCLEOTIDE SEQUENCE</scope>
</reference>
<evidence type="ECO:0000259" key="4">
    <source>
        <dbReference type="PROSITE" id="PS50158"/>
    </source>
</evidence>
<dbReference type="Proteomes" id="UP001151760">
    <property type="component" value="Unassembled WGS sequence"/>
</dbReference>
<feature type="region of interest" description="Disordered" evidence="3">
    <location>
        <begin position="1"/>
        <end position="64"/>
    </location>
</feature>
<evidence type="ECO:0000256" key="3">
    <source>
        <dbReference type="SAM" id="MobiDB-lite"/>
    </source>
</evidence>
<evidence type="ECO:0000256" key="1">
    <source>
        <dbReference type="PROSITE-ProRule" id="PRU00047"/>
    </source>
</evidence>
<keyword evidence="1" id="KW-0479">Metal-binding</keyword>
<comment type="caution">
    <text evidence="5">The sequence shown here is derived from an EMBL/GenBank/DDBJ whole genome shotgun (WGS) entry which is preliminary data.</text>
</comment>
<dbReference type="Gene3D" id="4.10.60.10">
    <property type="entry name" value="Zinc finger, CCHC-type"/>
    <property type="match status" value="1"/>
</dbReference>
<sequence>MTSPYPTPPFTVPSPSESSFSIPTTSEPVFSVATTEPVFESQTSHSAQPSQNTQPQFQQYNSTTVSSSNAKFPYLKKDEYETWAMKMEYWIMNSDHNLWNIVLHGNSRKRTGRDPRGNIMILPPVTMEEQIAVQRETKARTILLQSLPEDHMADFHHLDDAKDIWLAVKARFGGNEESKKMRKSMLKQEFADFKISESEGLHKGYDRFQKVLSQLNQMQARPDNEDCNMKFLRALPPSWSQVAITLKTKGGLDFLSFDDLYNKLRTLEIDVKGGSSYDSRVPAAPTHSAFISAASTNSKWSTADSKCQPSSVSYTTTSSSADASGNVLENVLHSFVAESDPQQQITYEDFDQIGKLDLEELDIKWQMAMLSVRINRFEKKAGRKFKFNNKDAARFDKKKVRCYQCSELGHFARECTGKKVDSKTRYSTFKIKELNKSEEPKALVSVDSMLNWSDHESEDMEKGASEVYGMIAGYGDDAVIPVVDAADGVSTNGIFADGVFVATGNGSDGVSVAAGVGADGVSVTSSDATDAETQFALMGLSPQVQSCPFGCNYMYTELKKDFDNLEVQYKECFIQVQAYKSSLQNLEQQKSWYQNNQLALEEKIRILTADLGNTTNMLKYTEKLNEQAKIDKMNNQVKLEESNARFDKWKESSKNLVKLINSSMSSRSKFGLGYGDTFGSDEVFDLSAPSIFDSCLKDAIEKPLYDWFVKPVGMHAVPPPITGTFMPPSNKPDIDDTQFTYGSKSNNCVETNSVSNDFVSCETSDKSSDSETTGFASCASSVNSSSTMTNASSSVDLKNLHKTDDQGPSNDTQSPSFSFKENVKTPRNLCNRNGSNNISLCKNKSFSVKKCFVCGSKFHLIRDCDFYENQLRLNNAPVWKNVENIPSFVPRPAYVPTGSRNRPTSVPAGRPFPAGSRNRPTSVPAGRPFPAGSRNRPTSVPAGRPFPAGSRNRPTSVPAGRPFPASWHNPAASPMTRPKSHYFQQFSRPGSYNQMDMDGGRWGTAVKTSAGCSWQRNRPYMHWGSKNNGGSQQSTGFS</sequence>
<accession>A0ABQ5DSA6</accession>
<gene>
    <name evidence="5" type="ORF">Tco_0941945</name>
</gene>
<dbReference type="PANTHER" id="PTHR35317:SF23">
    <property type="entry name" value="OS04G0629600 PROTEIN"/>
    <property type="match status" value="1"/>
</dbReference>
<feature type="region of interest" description="Disordered" evidence="3">
    <location>
        <begin position="300"/>
        <end position="319"/>
    </location>
</feature>
<evidence type="ECO:0000313" key="5">
    <source>
        <dbReference type="EMBL" id="GJT42080.1"/>
    </source>
</evidence>
<evidence type="ECO:0000313" key="6">
    <source>
        <dbReference type="Proteomes" id="UP001151760"/>
    </source>
</evidence>
<name>A0ABQ5DSA6_9ASTR</name>
<feature type="region of interest" description="Disordered" evidence="3">
    <location>
        <begin position="799"/>
        <end position="820"/>
    </location>
</feature>
<feature type="compositionally biased region" description="Low complexity" evidence="3">
    <location>
        <begin position="310"/>
        <end position="319"/>
    </location>
</feature>
<feature type="compositionally biased region" description="Pro residues" evidence="3">
    <location>
        <begin position="1"/>
        <end position="12"/>
    </location>
</feature>
<feature type="region of interest" description="Disordered" evidence="3">
    <location>
        <begin position="1017"/>
        <end position="1038"/>
    </location>
</feature>
<feature type="compositionally biased region" description="Polar residues" evidence="3">
    <location>
        <begin position="806"/>
        <end position="819"/>
    </location>
</feature>
<dbReference type="SUPFAM" id="SSF57756">
    <property type="entry name" value="Retrovirus zinc finger-like domains"/>
    <property type="match status" value="1"/>
</dbReference>
<dbReference type="SMART" id="SM00343">
    <property type="entry name" value="ZnF_C2HC"/>
    <property type="match status" value="2"/>
</dbReference>
<keyword evidence="1" id="KW-0862">Zinc</keyword>
<feature type="compositionally biased region" description="Polar residues" evidence="3">
    <location>
        <begin position="300"/>
        <end position="309"/>
    </location>
</feature>
<dbReference type="PANTHER" id="PTHR35317">
    <property type="entry name" value="OS04G0629600 PROTEIN"/>
    <property type="match status" value="1"/>
</dbReference>
<dbReference type="InterPro" id="IPR001878">
    <property type="entry name" value="Znf_CCHC"/>
</dbReference>
<dbReference type="Pfam" id="PF14223">
    <property type="entry name" value="Retrotran_gag_2"/>
    <property type="match status" value="1"/>
</dbReference>
<dbReference type="InterPro" id="IPR036875">
    <property type="entry name" value="Znf_CCHC_sf"/>
</dbReference>
<dbReference type="Pfam" id="PF00098">
    <property type="entry name" value="zf-CCHC"/>
    <property type="match status" value="1"/>
</dbReference>
<feature type="region of interest" description="Disordered" evidence="3">
    <location>
        <begin position="895"/>
        <end position="978"/>
    </location>
</feature>
<feature type="coiled-coil region" evidence="2">
    <location>
        <begin position="569"/>
        <end position="643"/>
    </location>
</feature>
<dbReference type="EMBL" id="BQNB010015615">
    <property type="protein sequence ID" value="GJT42080.1"/>
    <property type="molecule type" value="Genomic_DNA"/>
</dbReference>
<proteinExistence type="predicted"/>
<protein>
    <submittedName>
        <fullName evidence="5">Ribonuclease H-like domain-containing protein</fullName>
    </submittedName>
</protein>
<keyword evidence="2" id="KW-0175">Coiled coil</keyword>
<dbReference type="PROSITE" id="PS50158">
    <property type="entry name" value="ZF_CCHC"/>
    <property type="match status" value="1"/>
</dbReference>